<gene>
    <name evidence="1" type="ORF">Maut_02250</name>
    <name evidence="2" type="ORF">MTAT_20230</name>
</gene>
<evidence type="ECO:0000313" key="3">
    <source>
        <dbReference type="Proteomes" id="UP000094598"/>
    </source>
</evidence>
<dbReference type="EMBL" id="CP017019">
    <property type="protein sequence ID" value="AOQ24678.1"/>
    <property type="molecule type" value="Genomic_DNA"/>
</dbReference>
<keyword evidence="4" id="KW-1185">Reference proteome</keyword>
<organism evidence="1 3">
    <name type="scientific">Neomoorella thermoacetica</name>
    <name type="common">Clostridium thermoaceticum</name>
    <dbReference type="NCBI Taxonomy" id="1525"/>
    <lineage>
        <taxon>Bacteria</taxon>
        <taxon>Bacillati</taxon>
        <taxon>Bacillota</taxon>
        <taxon>Clostridia</taxon>
        <taxon>Neomoorellales</taxon>
        <taxon>Neomoorellaceae</taxon>
        <taxon>Neomoorella</taxon>
    </lineage>
</organism>
<evidence type="ECO:0000313" key="4">
    <source>
        <dbReference type="Proteomes" id="UP000322283"/>
    </source>
</evidence>
<evidence type="ECO:0000313" key="1">
    <source>
        <dbReference type="EMBL" id="AOQ24678.1"/>
    </source>
</evidence>
<name>A0AAC9HJ32_NEOTH</name>
<evidence type="ECO:0000313" key="2">
    <source>
        <dbReference type="EMBL" id="TYL12781.1"/>
    </source>
</evidence>
<proteinExistence type="predicted"/>
<accession>A0AAC9HJ32</accession>
<dbReference type="EMBL" id="VCDX01000006">
    <property type="protein sequence ID" value="TYL12781.1"/>
    <property type="molecule type" value="Genomic_DNA"/>
</dbReference>
<reference evidence="1 3" key="1">
    <citation type="submission" date="2016-08" db="EMBL/GenBank/DDBJ databases">
        <title>Moorella thermoacetica DSM 103132.</title>
        <authorList>
            <person name="Jendresen C.B."/>
            <person name="Redl S.M."/>
            <person name="Jensen T.O."/>
            <person name="Nielsen A.T."/>
        </authorList>
    </citation>
    <scope>NUCLEOTIDE SEQUENCE [LARGE SCALE GENOMIC DNA]</scope>
    <source>
        <strain evidence="1 3">DSM 103132</strain>
    </source>
</reference>
<dbReference type="RefSeq" id="WP_155768218.1">
    <property type="nucleotide sequence ID" value="NZ_CP017019.1"/>
</dbReference>
<dbReference type="Proteomes" id="UP000094598">
    <property type="component" value="Chromosome"/>
</dbReference>
<dbReference type="AlphaFoldDB" id="A0AAC9HJ32"/>
<sequence length="56" mass="6640">MSLQMLQMKLEEVVTYDDLKKLEAMVCTRCRRPSCRGCKAMALIQDWRDFVLPFLK</sequence>
<reference evidence="2 4" key="2">
    <citation type="submission" date="2019-05" db="EMBL/GenBank/DDBJ databases">
        <title>Genome sequence of Moorella thermoacetica ATCC 33924.</title>
        <authorList>
            <person name="Poehlein A."/>
            <person name="Bengelsdorf F.R."/>
            <person name="Duerre P."/>
            <person name="Daniel R."/>
        </authorList>
    </citation>
    <scope>NUCLEOTIDE SEQUENCE [LARGE SCALE GENOMIC DNA]</scope>
    <source>
        <strain evidence="2 4">ATCC 33924</strain>
    </source>
</reference>
<protein>
    <submittedName>
        <fullName evidence="1">Uncharacterized protein</fullName>
    </submittedName>
</protein>
<dbReference type="Proteomes" id="UP000322283">
    <property type="component" value="Unassembled WGS sequence"/>
</dbReference>